<dbReference type="CDD" id="cd05474">
    <property type="entry name" value="SAP_like"/>
    <property type="match status" value="1"/>
</dbReference>
<dbReference type="GO" id="GO:0006508">
    <property type="term" value="P:proteolysis"/>
    <property type="evidence" value="ECO:0007669"/>
    <property type="project" value="UniProtKB-KW"/>
</dbReference>
<dbReference type="EMBL" id="HG937692">
    <property type="protein sequence ID" value="CDP36292.1"/>
    <property type="molecule type" value="Genomic_DNA"/>
</dbReference>
<sequence length="374" mass="40317">MRCNHDMKWVLGLITVASAAAIGPGIASLDGVENDGFIKVAIKHRQSPNLAKRELEMPLDKDSVAYYADIELGSPEQKVSVSLDTGSSDLWVYSGQTQDGGYSETSSSSSKNLSEPFSISYAIGSAKGYYVTDTVGFDNAHIDDFQFAVVNSRTSGTSADGILGLGLVSNEATDKTYDNFPKRLVDEGVIKKNMYSLYLDDIESSSGSILFGAIDKAKYKGELGSIPLTSDTQFRVNFTVNGTTTSGVLDCGSTLMYLPDDAVSAIANKLGAQWDNDRGAYFLSNRPSDSLVFDFDGTQVSVPTQEYILDSHTVFPGASLPYVLGVLPTSQSSGMVILGDTFLRSAYVVFDLDYRKVSIAQASYRSNTDIQVMT</sequence>
<dbReference type="Gene3D" id="2.40.70.10">
    <property type="entry name" value="Acid Proteases"/>
    <property type="match status" value="2"/>
</dbReference>
<keyword evidence="2" id="KW-0645">Protease</keyword>
<evidence type="ECO:0000256" key="5">
    <source>
        <dbReference type="ARBA" id="ARBA00022801"/>
    </source>
</evidence>
<dbReference type="SUPFAM" id="SSF50630">
    <property type="entry name" value="Acid proteases"/>
    <property type="match status" value="1"/>
</dbReference>
<evidence type="ECO:0000256" key="2">
    <source>
        <dbReference type="ARBA" id="ARBA00022670"/>
    </source>
</evidence>
<name>A0A060TBN3_BLAAD</name>
<accession>A0A060TBN3</accession>
<dbReference type="PRINTS" id="PR00792">
    <property type="entry name" value="PEPSIN"/>
</dbReference>
<organism evidence="9">
    <name type="scientific">Blastobotrys adeninivorans</name>
    <name type="common">Yeast</name>
    <name type="synonym">Arxula adeninivorans</name>
    <dbReference type="NCBI Taxonomy" id="409370"/>
    <lineage>
        <taxon>Eukaryota</taxon>
        <taxon>Fungi</taxon>
        <taxon>Dikarya</taxon>
        <taxon>Ascomycota</taxon>
        <taxon>Saccharomycotina</taxon>
        <taxon>Dipodascomycetes</taxon>
        <taxon>Dipodascales</taxon>
        <taxon>Trichomonascaceae</taxon>
        <taxon>Blastobotrys</taxon>
    </lineage>
</organism>
<feature type="domain" description="Peptidase A1" evidence="8">
    <location>
        <begin position="66"/>
        <end position="360"/>
    </location>
</feature>
<evidence type="ECO:0000313" key="9">
    <source>
        <dbReference type="EMBL" id="CDP36292.1"/>
    </source>
</evidence>
<feature type="active site" evidence="6">
    <location>
        <position position="250"/>
    </location>
</feature>
<evidence type="ECO:0000256" key="6">
    <source>
        <dbReference type="PIRSR" id="PIRSR601461-1"/>
    </source>
</evidence>
<feature type="signal peptide" evidence="7">
    <location>
        <begin position="1"/>
        <end position="19"/>
    </location>
</feature>
<reference evidence="9" key="1">
    <citation type="submission" date="2014-02" db="EMBL/GenBank/DDBJ databases">
        <authorList>
            <person name="Genoscope - CEA"/>
        </authorList>
    </citation>
    <scope>NUCLEOTIDE SEQUENCE</scope>
    <source>
        <strain evidence="9">LS3</strain>
    </source>
</reference>
<feature type="chain" id="PRO_5001592161" evidence="7">
    <location>
        <begin position="20"/>
        <end position="374"/>
    </location>
</feature>
<dbReference type="InterPro" id="IPR033121">
    <property type="entry name" value="PEPTIDASE_A1"/>
</dbReference>
<dbReference type="PANTHER" id="PTHR47966">
    <property type="entry name" value="BETA-SITE APP-CLEAVING ENZYME, ISOFORM A-RELATED"/>
    <property type="match status" value="1"/>
</dbReference>
<gene>
    <name evidence="9" type="ORF">GNLVRS02_ARAD1B09614g</name>
</gene>
<dbReference type="PhylomeDB" id="A0A060TBN3"/>
<keyword evidence="5" id="KW-0378">Hydrolase</keyword>
<dbReference type="AlphaFoldDB" id="A0A060TBN3"/>
<keyword evidence="3 7" id="KW-0732">Signal</keyword>
<dbReference type="InterPro" id="IPR001461">
    <property type="entry name" value="Aspartic_peptidase_A1"/>
</dbReference>
<feature type="active site" evidence="6">
    <location>
        <position position="84"/>
    </location>
</feature>
<reference evidence="9" key="2">
    <citation type="submission" date="2014-06" db="EMBL/GenBank/DDBJ databases">
        <title>The complete genome of Blastobotrys (Arxula) adeninivorans LS3 - a yeast of biotechnological interest.</title>
        <authorList>
            <person name="Kunze G."/>
            <person name="Gaillardin C."/>
            <person name="Czernicka M."/>
            <person name="Durrens P."/>
            <person name="Martin T."/>
            <person name="Boer E."/>
            <person name="Gabaldon T."/>
            <person name="Cruz J."/>
            <person name="Talla E."/>
            <person name="Marck C."/>
            <person name="Goffeau A."/>
            <person name="Barbe V."/>
            <person name="Baret P."/>
            <person name="Baronian K."/>
            <person name="Beier S."/>
            <person name="Bleykasten C."/>
            <person name="Bode R."/>
            <person name="Casaregola S."/>
            <person name="Despons L."/>
            <person name="Fairhead C."/>
            <person name="Giersberg M."/>
            <person name="Gierski P."/>
            <person name="Hahnel U."/>
            <person name="Hartmann A."/>
            <person name="Jankowska D."/>
            <person name="Jubin C."/>
            <person name="Jung P."/>
            <person name="Lafontaine I."/>
            <person name="Leh-Louis V."/>
            <person name="Lemaire M."/>
            <person name="Marcet-Houben M."/>
            <person name="Mascher M."/>
            <person name="Morel G."/>
            <person name="Richard G.-F."/>
            <person name="Riechen J."/>
            <person name="Sacerdot C."/>
            <person name="Sarkar A."/>
            <person name="Savel G."/>
            <person name="Schacherer J."/>
            <person name="Sherman D."/>
            <person name="Straub M.-L."/>
            <person name="Stein N."/>
            <person name="Thierry A."/>
            <person name="Trautwein-Schult A."/>
            <person name="Westhof E."/>
            <person name="Worch S."/>
            <person name="Dujon B."/>
            <person name="Souciet J.-L."/>
            <person name="Wincker P."/>
            <person name="Scholz U."/>
            <person name="Neuveglise N."/>
        </authorList>
    </citation>
    <scope>NUCLEOTIDE SEQUENCE</scope>
    <source>
        <strain evidence="9">LS3</strain>
    </source>
</reference>
<dbReference type="InterPro" id="IPR021109">
    <property type="entry name" value="Peptidase_aspartic_dom_sf"/>
</dbReference>
<proteinExistence type="inferred from homology"/>
<keyword evidence="4" id="KW-0064">Aspartyl protease</keyword>
<dbReference type="InterPro" id="IPR033876">
    <property type="entry name" value="SAP-like"/>
</dbReference>
<dbReference type="GO" id="GO:0004190">
    <property type="term" value="F:aspartic-type endopeptidase activity"/>
    <property type="evidence" value="ECO:0007669"/>
    <property type="project" value="UniProtKB-KW"/>
</dbReference>
<evidence type="ECO:0000256" key="1">
    <source>
        <dbReference type="ARBA" id="ARBA00007447"/>
    </source>
</evidence>
<dbReference type="PANTHER" id="PTHR47966:SF65">
    <property type="entry name" value="ASPARTIC-TYPE ENDOPEPTIDASE"/>
    <property type="match status" value="1"/>
</dbReference>
<comment type="similarity">
    <text evidence="1">Belongs to the peptidase A1 family.</text>
</comment>
<evidence type="ECO:0000256" key="4">
    <source>
        <dbReference type="ARBA" id="ARBA00022750"/>
    </source>
</evidence>
<evidence type="ECO:0000259" key="8">
    <source>
        <dbReference type="PROSITE" id="PS51767"/>
    </source>
</evidence>
<dbReference type="PROSITE" id="PS51767">
    <property type="entry name" value="PEPTIDASE_A1"/>
    <property type="match status" value="1"/>
</dbReference>
<dbReference type="Pfam" id="PF00026">
    <property type="entry name" value="Asp"/>
    <property type="match status" value="1"/>
</dbReference>
<protein>
    <submittedName>
        <fullName evidence="9">ARAD1B09614p</fullName>
    </submittedName>
</protein>
<evidence type="ECO:0000256" key="3">
    <source>
        <dbReference type="ARBA" id="ARBA00022729"/>
    </source>
</evidence>
<evidence type="ECO:0000256" key="7">
    <source>
        <dbReference type="SAM" id="SignalP"/>
    </source>
</evidence>